<dbReference type="STRING" id="94643.A0A2A9MEF9"/>
<protein>
    <submittedName>
        <fullName evidence="6">Aldehyde dehydrogenase</fullName>
    </submittedName>
</protein>
<evidence type="ECO:0000259" key="5">
    <source>
        <dbReference type="Pfam" id="PF00171"/>
    </source>
</evidence>
<dbReference type="PROSITE" id="PS00687">
    <property type="entry name" value="ALDEHYDE_DEHYDR_GLU"/>
    <property type="match status" value="1"/>
</dbReference>
<evidence type="ECO:0000256" key="1">
    <source>
        <dbReference type="ARBA" id="ARBA00009986"/>
    </source>
</evidence>
<feature type="domain" description="Aldehyde dehydrogenase" evidence="5">
    <location>
        <begin position="91"/>
        <end position="554"/>
    </location>
</feature>
<dbReference type="OrthoDB" id="423271at2759"/>
<dbReference type="Proteomes" id="UP000224006">
    <property type="component" value="Chromosome VII"/>
</dbReference>
<dbReference type="InterPro" id="IPR016162">
    <property type="entry name" value="Ald_DH_N"/>
</dbReference>
<dbReference type="AlphaFoldDB" id="A0A2A9MEF9"/>
<sequence length="572" mass="62220">MQRDCHTHPQSCLTRVDGRLATGLTRTDTQRLFRSWGRGENKHVSRVTAPRRELTRPLRVSLCHAAELVLVSVVTLKPEDIETRLFINGKFVEATSGSYFEDVNPATEEVICKVQEASKEDVDKAVEAAAKAFPSWSLSTSASTRALLLHKLASLVEKHADELALIESLDSGKPISSIHEIDIAGVIRILHYYAGWADKIVGKTIPVDNPDEYFCYTRKEPVGVVAGIVPWNYPLYLLVLKLAPALTCGCTVVIKTSEKTPLSALRLAHLIKEAGFPPGVANILSGFGPSVGDALASHPKVDKISFTGSTLTGRKIAAAALVHLKRVTLELGGKSALIVCADADLDRAAEVAFNGLFPNSGQCCVASSRVFVQESVHDEFLAHLKTFVREHLHLLCPQDRGCTQGPLVDKIQFERVMKYIHQGISEGATVAAGGTKKDGKGFWVMPTIFADVTDDMTIAKEEIFGPVICLLKFRTADEAVDRANESHYGLGAGICTKDIGLAYHCANRLKAGNVFINCYNKTDIAAPFGGFKQSGYGREGGEEGLFPYLEIKAVYSKVDPPHEVLPALKSRQ</sequence>
<accession>A0A2A9MEF9</accession>
<keyword evidence="7" id="KW-1185">Reference proteome</keyword>
<feature type="active site" evidence="3">
    <location>
        <position position="330"/>
    </location>
</feature>
<evidence type="ECO:0000313" key="6">
    <source>
        <dbReference type="EMBL" id="PFH33772.1"/>
    </source>
</evidence>
<dbReference type="InterPro" id="IPR029510">
    <property type="entry name" value="Ald_DH_CS_GLU"/>
</dbReference>
<dbReference type="InterPro" id="IPR015590">
    <property type="entry name" value="Aldehyde_DH_dom"/>
</dbReference>
<proteinExistence type="inferred from homology"/>
<evidence type="ECO:0000256" key="3">
    <source>
        <dbReference type="PROSITE-ProRule" id="PRU10007"/>
    </source>
</evidence>
<dbReference type="PROSITE" id="PS00070">
    <property type="entry name" value="ALDEHYDE_DEHYDR_CYS"/>
    <property type="match status" value="1"/>
</dbReference>
<name>A0A2A9MEF9_BESBE</name>
<dbReference type="InterPro" id="IPR016161">
    <property type="entry name" value="Ald_DH/histidinol_DH"/>
</dbReference>
<dbReference type="SUPFAM" id="SSF53720">
    <property type="entry name" value="ALDH-like"/>
    <property type="match status" value="1"/>
</dbReference>
<reference evidence="6 7" key="1">
    <citation type="submission" date="2017-09" db="EMBL/GenBank/DDBJ databases">
        <title>Genome sequencing of Besnoitia besnoiti strain Bb-Ger1.</title>
        <authorList>
            <person name="Schares G."/>
            <person name="Venepally P."/>
            <person name="Lorenzi H.A."/>
        </authorList>
    </citation>
    <scope>NUCLEOTIDE SEQUENCE [LARGE SCALE GENOMIC DNA]</scope>
    <source>
        <strain evidence="6 7">Bb-Ger1</strain>
    </source>
</reference>
<gene>
    <name evidence="6" type="ORF">BESB_079880</name>
</gene>
<dbReference type="KEGG" id="bbes:BESB_079880"/>
<dbReference type="PANTHER" id="PTHR11699">
    <property type="entry name" value="ALDEHYDE DEHYDROGENASE-RELATED"/>
    <property type="match status" value="1"/>
</dbReference>
<comment type="caution">
    <text evidence="6">The sequence shown here is derived from an EMBL/GenBank/DDBJ whole genome shotgun (WGS) entry which is preliminary data.</text>
</comment>
<dbReference type="Gene3D" id="3.40.309.10">
    <property type="entry name" value="Aldehyde Dehydrogenase, Chain A, domain 2"/>
    <property type="match status" value="1"/>
</dbReference>
<dbReference type="VEuPathDB" id="ToxoDB:BESB_079880"/>
<dbReference type="Pfam" id="PF00171">
    <property type="entry name" value="Aldedh"/>
    <property type="match status" value="1"/>
</dbReference>
<dbReference type="InterPro" id="IPR016163">
    <property type="entry name" value="Ald_DH_C"/>
</dbReference>
<dbReference type="FunFam" id="3.40.605.10:FF:000050">
    <property type="entry name" value="Aldehyde dehydrogenase, mitochondrial"/>
    <property type="match status" value="1"/>
</dbReference>
<dbReference type="EMBL" id="NWUJ01000008">
    <property type="protein sequence ID" value="PFH33772.1"/>
    <property type="molecule type" value="Genomic_DNA"/>
</dbReference>
<comment type="similarity">
    <text evidence="1 4">Belongs to the aldehyde dehydrogenase family.</text>
</comment>
<evidence type="ECO:0000256" key="2">
    <source>
        <dbReference type="ARBA" id="ARBA00023002"/>
    </source>
</evidence>
<dbReference type="InterPro" id="IPR016160">
    <property type="entry name" value="Ald_DH_CS_CYS"/>
</dbReference>
<dbReference type="GO" id="GO:0016620">
    <property type="term" value="F:oxidoreductase activity, acting on the aldehyde or oxo group of donors, NAD or NADP as acceptor"/>
    <property type="evidence" value="ECO:0007669"/>
    <property type="project" value="InterPro"/>
</dbReference>
<organism evidence="6 7">
    <name type="scientific">Besnoitia besnoiti</name>
    <name type="common">Apicomplexan protozoan</name>
    <dbReference type="NCBI Taxonomy" id="94643"/>
    <lineage>
        <taxon>Eukaryota</taxon>
        <taxon>Sar</taxon>
        <taxon>Alveolata</taxon>
        <taxon>Apicomplexa</taxon>
        <taxon>Conoidasida</taxon>
        <taxon>Coccidia</taxon>
        <taxon>Eucoccidiorida</taxon>
        <taxon>Eimeriorina</taxon>
        <taxon>Sarcocystidae</taxon>
        <taxon>Besnoitia</taxon>
    </lineage>
</organism>
<dbReference type="Gene3D" id="3.40.605.10">
    <property type="entry name" value="Aldehyde Dehydrogenase, Chain A, domain 1"/>
    <property type="match status" value="1"/>
</dbReference>
<dbReference type="RefSeq" id="XP_029217781.1">
    <property type="nucleotide sequence ID" value="XM_029366350.1"/>
</dbReference>
<evidence type="ECO:0000313" key="7">
    <source>
        <dbReference type="Proteomes" id="UP000224006"/>
    </source>
</evidence>
<dbReference type="GeneID" id="40312915"/>
<evidence type="ECO:0000256" key="4">
    <source>
        <dbReference type="RuleBase" id="RU003345"/>
    </source>
</evidence>
<dbReference type="FunFam" id="3.40.309.10:FF:000001">
    <property type="entry name" value="Mitochondrial aldehyde dehydrogenase 2"/>
    <property type="match status" value="1"/>
</dbReference>
<keyword evidence="2 4" id="KW-0560">Oxidoreductase</keyword>